<feature type="domain" description="Sodium/calcium exchanger membrane region" evidence="6">
    <location>
        <begin position="1"/>
        <end position="93"/>
    </location>
</feature>
<comment type="subcellular location">
    <subcellularLocation>
        <location evidence="1">Membrane</location>
        <topology evidence="1">Multi-pass membrane protein</topology>
    </subcellularLocation>
</comment>
<evidence type="ECO:0000256" key="4">
    <source>
        <dbReference type="ARBA" id="ARBA00023136"/>
    </source>
</evidence>
<feature type="transmembrane region" description="Helical" evidence="5">
    <location>
        <begin position="54"/>
        <end position="71"/>
    </location>
</feature>
<feature type="transmembrane region" description="Helical" evidence="5">
    <location>
        <begin position="28"/>
        <end position="47"/>
    </location>
</feature>
<dbReference type="InterPro" id="IPR004481">
    <property type="entry name" value="K/Na/Ca-exchanger"/>
</dbReference>
<dbReference type="InterPro" id="IPR004837">
    <property type="entry name" value="NaCa_Exmemb"/>
</dbReference>
<evidence type="ECO:0000313" key="7">
    <source>
        <dbReference type="EMBL" id="TDQ48416.1"/>
    </source>
</evidence>
<feature type="transmembrane region" description="Helical" evidence="5">
    <location>
        <begin position="77"/>
        <end position="93"/>
    </location>
</feature>
<gene>
    <name evidence="7" type="ORF">EV696_107153</name>
</gene>
<keyword evidence="4 5" id="KW-0472">Membrane</keyword>
<dbReference type="GO" id="GO:0005886">
    <property type="term" value="C:plasma membrane"/>
    <property type="evidence" value="ECO:0007669"/>
    <property type="project" value="TreeGrafter"/>
</dbReference>
<dbReference type="GO" id="GO:0006874">
    <property type="term" value="P:intracellular calcium ion homeostasis"/>
    <property type="evidence" value="ECO:0007669"/>
    <property type="project" value="TreeGrafter"/>
</dbReference>
<name>A0A4R6UQE0_9GAMM</name>
<keyword evidence="3 5" id="KW-1133">Transmembrane helix</keyword>
<dbReference type="GO" id="GO:0005262">
    <property type="term" value="F:calcium channel activity"/>
    <property type="evidence" value="ECO:0007669"/>
    <property type="project" value="TreeGrafter"/>
</dbReference>
<evidence type="ECO:0000259" key="6">
    <source>
        <dbReference type="Pfam" id="PF01699"/>
    </source>
</evidence>
<keyword evidence="2 5" id="KW-0812">Transmembrane</keyword>
<reference evidence="7 8" key="1">
    <citation type="submission" date="2019-03" db="EMBL/GenBank/DDBJ databases">
        <title>Genomic Encyclopedia of Type Strains, Phase IV (KMG-IV): sequencing the most valuable type-strain genomes for metagenomic binning, comparative biology and taxonomic classification.</title>
        <authorList>
            <person name="Goeker M."/>
        </authorList>
    </citation>
    <scope>NUCLEOTIDE SEQUENCE [LARGE SCALE GENOMIC DNA]</scope>
    <source>
        <strain evidence="7 8">DSM 103792</strain>
    </source>
</reference>
<accession>A0A4R6UQE0</accession>
<evidence type="ECO:0000256" key="3">
    <source>
        <dbReference type="ARBA" id="ARBA00022989"/>
    </source>
</evidence>
<evidence type="ECO:0000256" key="1">
    <source>
        <dbReference type="ARBA" id="ARBA00004141"/>
    </source>
</evidence>
<keyword evidence="8" id="KW-1185">Reference proteome</keyword>
<comment type="caution">
    <text evidence="7">The sequence shown here is derived from an EMBL/GenBank/DDBJ whole genome shotgun (WGS) entry which is preliminary data.</text>
</comment>
<evidence type="ECO:0000313" key="8">
    <source>
        <dbReference type="Proteomes" id="UP000295375"/>
    </source>
</evidence>
<evidence type="ECO:0000256" key="2">
    <source>
        <dbReference type="ARBA" id="ARBA00022692"/>
    </source>
</evidence>
<dbReference type="PANTHER" id="PTHR10846:SF8">
    <property type="entry name" value="INNER MEMBRANE PROTEIN YRBG"/>
    <property type="match status" value="1"/>
</dbReference>
<dbReference type="EMBL" id="SNYM01000007">
    <property type="protein sequence ID" value="TDQ48416.1"/>
    <property type="molecule type" value="Genomic_DNA"/>
</dbReference>
<dbReference type="AlphaFoldDB" id="A0A4R6UQE0"/>
<dbReference type="Proteomes" id="UP000295375">
    <property type="component" value="Unassembled WGS sequence"/>
</dbReference>
<evidence type="ECO:0000256" key="5">
    <source>
        <dbReference type="SAM" id="Phobius"/>
    </source>
</evidence>
<protein>
    <submittedName>
        <fullName evidence="7">Sodium/calcium exchanger protein</fullName>
    </submittedName>
</protein>
<dbReference type="GO" id="GO:0008273">
    <property type="term" value="F:calcium, potassium:sodium antiporter activity"/>
    <property type="evidence" value="ECO:0007669"/>
    <property type="project" value="TreeGrafter"/>
</dbReference>
<dbReference type="PANTHER" id="PTHR10846">
    <property type="entry name" value="SODIUM/POTASSIUM/CALCIUM EXCHANGER"/>
    <property type="match status" value="1"/>
</dbReference>
<organism evidence="7 8">
    <name type="scientific">Permianibacter aggregans</name>
    <dbReference type="NCBI Taxonomy" id="1510150"/>
    <lineage>
        <taxon>Bacteria</taxon>
        <taxon>Pseudomonadati</taxon>
        <taxon>Pseudomonadota</taxon>
        <taxon>Gammaproteobacteria</taxon>
        <taxon>Pseudomonadales</taxon>
        <taxon>Pseudomonadaceae</taxon>
        <taxon>Permianibacter</taxon>
    </lineage>
</organism>
<dbReference type="InterPro" id="IPR044880">
    <property type="entry name" value="NCX_ion-bd_dom_sf"/>
</dbReference>
<dbReference type="Gene3D" id="1.20.1420.30">
    <property type="entry name" value="NCX, central ion-binding region"/>
    <property type="match status" value="1"/>
</dbReference>
<dbReference type="Pfam" id="PF01699">
    <property type="entry name" value="Na_Ca_ex"/>
    <property type="match status" value="1"/>
</dbReference>
<sequence length="96" mass="10549">MPELATSVVAAVRKQSDIAIGNVVGSNVFNVLGIWGAGSIVSPLYAPGISMMDYWMMIIFTVLLLPLLYTGRFLHRVEGAFLLGLYGIYLFILRPQ</sequence>
<proteinExistence type="predicted"/>